<dbReference type="Gene3D" id="1.10.472.50">
    <property type="entry name" value="HD-domain/PDEase-like"/>
    <property type="match status" value="1"/>
</dbReference>
<dbReference type="PANTHER" id="PTHR33594:SF1">
    <property type="entry name" value="HD_PDEASE DOMAIN-CONTAINING PROTEIN"/>
    <property type="match status" value="1"/>
</dbReference>
<dbReference type="EMBL" id="RWIU01000009">
    <property type="protein sequence ID" value="RSK39529.1"/>
    <property type="molecule type" value="Genomic_DNA"/>
</dbReference>
<comment type="caution">
    <text evidence="2">The sequence shown here is derived from an EMBL/GenBank/DDBJ whole genome shotgun (WGS) entry which is preliminary data.</text>
</comment>
<dbReference type="InterPro" id="IPR003607">
    <property type="entry name" value="HD/PDEase_dom"/>
</dbReference>
<dbReference type="SUPFAM" id="SSF109604">
    <property type="entry name" value="HD-domain/PDEase-like"/>
    <property type="match status" value="1"/>
</dbReference>
<accession>A0A428JZC0</accession>
<dbReference type="Gene3D" id="1.20.58.1910">
    <property type="match status" value="1"/>
</dbReference>
<dbReference type="Proteomes" id="UP000270291">
    <property type="component" value="Unassembled WGS sequence"/>
</dbReference>
<dbReference type="CDD" id="cd00077">
    <property type="entry name" value="HDc"/>
    <property type="match status" value="1"/>
</dbReference>
<sequence length="229" mass="25795">MSTSLLPAPDQLVIDRTAEFIREKFLHEGSGHDWEHIRRVWQVARALAVQTPTADALVTELAALLHDVADWKFHDGDEEAGPRAARRWLESQQVAEAIIQRVEAVIREISFKGLGVATPMSTVEGELVQDADRLDAIGAIGVARAFAYGGHKGRPLHDPTVPPVVHESFASYKQNVAPTINHFYEKLLYLRERLNTPAARRVAEERHAFMEQFLTQFLREWDSQDVAQS</sequence>
<keyword evidence="3" id="KW-1185">Reference proteome</keyword>
<protein>
    <submittedName>
        <fullName evidence="2">HD domain-containing protein</fullName>
    </submittedName>
</protein>
<dbReference type="PANTHER" id="PTHR33594">
    <property type="entry name" value="SUPERFAMILY HYDROLASE, PUTATIVE (AFU_ORTHOLOGUE AFUA_1G03035)-RELATED"/>
    <property type="match status" value="1"/>
</dbReference>
<dbReference type="Pfam" id="PF01966">
    <property type="entry name" value="HD"/>
    <property type="match status" value="1"/>
</dbReference>
<feature type="domain" description="HD" evidence="1">
    <location>
        <begin position="33"/>
        <end position="137"/>
    </location>
</feature>
<name>A0A428JZC0_9BACT</name>
<dbReference type="SMART" id="SM00471">
    <property type="entry name" value="HDc"/>
    <property type="match status" value="1"/>
</dbReference>
<evidence type="ECO:0000313" key="2">
    <source>
        <dbReference type="EMBL" id="RSK39529.1"/>
    </source>
</evidence>
<dbReference type="RefSeq" id="WP_125440347.1">
    <property type="nucleotide sequence ID" value="NZ_RWIU01000009.1"/>
</dbReference>
<dbReference type="PROSITE" id="PS51831">
    <property type="entry name" value="HD"/>
    <property type="match status" value="1"/>
</dbReference>
<evidence type="ECO:0000259" key="1">
    <source>
        <dbReference type="PROSITE" id="PS51831"/>
    </source>
</evidence>
<dbReference type="AlphaFoldDB" id="A0A428JZC0"/>
<dbReference type="OrthoDB" id="9797344at2"/>
<reference evidence="2 3" key="1">
    <citation type="submission" date="2018-12" db="EMBL/GenBank/DDBJ databases">
        <authorList>
            <person name="Feng G."/>
            <person name="Zhu H."/>
        </authorList>
    </citation>
    <scope>NUCLEOTIDE SEQUENCE [LARGE SCALE GENOMIC DNA]</scope>
    <source>
        <strain evidence="2 3">LMG 26000</strain>
    </source>
</reference>
<proteinExistence type="predicted"/>
<organism evidence="2 3">
    <name type="scientific">Hymenobacter perfusus</name>
    <dbReference type="NCBI Taxonomy" id="1236770"/>
    <lineage>
        <taxon>Bacteria</taxon>
        <taxon>Pseudomonadati</taxon>
        <taxon>Bacteroidota</taxon>
        <taxon>Cytophagia</taxon>
        <taxon>Cytophagales</taxon>
        <taxon>Hymenobacteraceae</taxon>
        <taxon>Hymenobacter</taxon>
    </lineage>
</organism>
<evidence type="ECO:0000313" key="3">
    <source>
        <dbReference type="Proteomes" id="UP000270291"/>
    </source>
</evidence>
<gene>
    <name evidence="2" type="ORF">EI293_20120</name>
</gene>
<dbReference type="InterPro" id="IPR006674">
    <property type="entry name" value="HD_domain"/>
</dbReference>